<dbReference type="WBParaSite" id="jg24768">
    <property type="protein sequence ID" value="jg24768"/>
    <property type="gene ID" value="jg24768"/>
</dbReference>
<proteinExistence type="predicted"/>
<sequence length="177" mass="19935">MEAVQGAVEPIELHCSESDLKGWVKVLAGLGIKRNVLFELPGTSLQKDVKSILVKVVLFGWFSWSDQDGYVPQNSREVQTLEGVLPIWKFLGALIGVYYTADVQVSTRIDQWLLWVSESPVNVDQLSRKMSAHLSRYDFFEWFQRCVPGGPNRAFPFPSTMDRCGSFQQCSAMGQAI</sequence>
<keyword evidence="1" id="KW-1185">Reference proteome</keyword>
<organism evidence="1 2">
    <name type="scientific">Ditylenchus dipsaci</name>
    <dbReference type="NCBI Taxonomy" id="166011"/>
    <lineage>
        <taxon>Eukaryota</taxon>
        <taxon>Metazoa</taxon>
        <taxon>Ecdysozoa</taxon>
        <taxon>Nematoda</taxon>
        <taxon>Chromadorea</taxon>
        <taxon>Rhabditida</taxon>
        <taxon>Tylenchina</taxon>
        <taxon>Tylenchomorpha</taxon>
        <taxon>Sphaerularioidea</taxon>
        <taxon>Anguinidae</taxon>
        <taxon>Anguininae</taxon>
        <taxon>Ditylenchus</taxon>
    </lineage>
</organism>
<reference evidence="2" key="1">
    <citation type="submission" date="2022-11" db="UniProtKB">
        <authorList>
            <consortium name="WormBaseParasite"/>
        </authorList>
    </citation>
    <scope>IDENTIFICATION</scope>
</reference>
<name>A0A915DXN6_9BILA</name>
<protein>
    <submittedName>
        <fullName evidence="2">Uncharacterized protein</fullName>
    </submittedName>
</protein>
<evidence type="ECO:0000313" key="1">
    <source>
        <dbReference type="Proteomes" id="UP000887574"/>
    </source>
</evidence>
<dbReference type="AlphaFoldDB" id="A0A915DXN6"/>
<accession>A0A915DXN6</accession>
<evidence type="ECO:0000313" key="2">
    <source>
        <dbReference type="WBParaSite" id="jg24768"/>
    </source>
</evidence>
<dbReference type="Proteomes" id="UP000887574">
    <property type="component" value="Unplaced"/>
</dbReference>